<sequence length="333" mass="35202">MDHGRSGRGGGASRGWQGVVPWFFGVALVAAALLLAYLGEAWADDDAGVLVTQDLEAMEEAAQGDRRDAGKSAFSATSEGSYVAPVAVSGARMSAWREGVKLSYDTERLGLDMGYTGTWYDFSRVGRLPFGGRAPFDALHALEAGLTVRGGLWRSIGGFVGVRGNLGFERDFAGALGGSVLAGASVPLGDHWLLTLGGGVSVSKITTRFFPLATVRYASPAMPDLSVDLGFPRTEVAWRAGKWWGLRLTGSMDGGEYKLADGNPVAAGGFVSLLEARVGTWLDFWPYQGLSVSLGALYALPGTMTFYRESGSRIKEYDTGGGPGGAARLRFTF</sequence>
<dbReference type="Proteomes" id="UP000006250">
    <property type="component" value="Unassembled WGS sequence"/>
</dbReference>
<dbReference type="AlphaFoldDB" id="E1K219"/>
<dbReference type="OrthoDB" id="5444716at2"/>
<name>E1K219_SOLFR</name>
<gene>
    <name evidence="2" type="ORF">DesfrDRAFT_3919</name>
</gene>
<keyword evidence="3" id="KW-1185">Reference proteome</keyword>
<protein>
    <submittedName>
        <fullName evidence="2">Uncharacterized protein</fullName>
    </submittedName>
</protein>
<organism evidence="2 3">
    <name type="scientific">Solidesulfovibrio fructosivorans JJ]</name>
    <dbReference type="NCBI Taxonomy" id="596151"/>
    <lineage>
        <taxon>Bacteria</taxon>
        <taxon>Pseudomonadati</taxon>
        <taxon>Thermodesulfobacteriota</taxon>
        <taxon>Desulfovibrionia</taxon>
        <taxon>Desulfovibrionales</taxon>
        <taxon>Desulfovibrionaceae</taxon>
        <taxon>Solidesulfovibrio</taxon>
    </lineage>
</organism>
<evidence type="ECO:0000313" key="2">
    <source>
        <dbReference type="EMBL" id="EFL49332.1"/>
    </source>
</evidence>
<dbReference type="STRING" id="596151.DesfrDRAFT_3919"/>
<dbReference type="eggNOG" id="ENOG503322D">
    <property type="taxonomic scope" value="Bacteria"/>
</dbReference>
<reference evidence="2 3" key="1">
    <citation type="submission" date="2010-08" db="EMBL/GenBank/DDBJ databases">
        <title>The draft genome of Desulfovibrio fructosovorans JJ.</title>
        <authorList>
            <consortium name="US DOE Joint Genome Institute (JGI-PGF)"/>
            <person name="Lucas S."/>
            <person name="Copeland A."/>
            <person name="Lapidus A."/>
            <person name="Cheng J.-F."/>
            <person name="Bruce D."/>
            <person name="Goodwin L."/>
            <person name="Pitluck S."/>
            <person name="Land M.L."/>
            <person name="Hauser L."/>
            <person name="Chang Y.-J."/>
            <person name="Jeffries C."/>
            <person name="Wall J.D."/>
            <person name="Stahl D.A."/>
            <person name="Arkin A.P."/>
            <person name="Dehal P."/>
            <person name="Stolyar S.M."/>
            <person name="Hazen T.C."/>
            <person name="Woyke T.J."/>
        </authorList>
    </citation>
    <scope>NUCLEOTIDE SEQUENCE [LARGE SCALE GENOMIC DNA]</scope>
    <source>
        <strain evidence="2 3">JJ</strain>
    </source>
</reference>
<keyword evidence="1" id="KW-0472">Membrane</keyword>
<dbReference type="EMBL" id="AECZ01000048">
    <property type="protein sequence ID" value="EFL49332.1"/>
    <property type="molecule type" value="Genomic_DNA"/>
</dbReference>
<comment type="caution">
    <text evidence="2">The sequence shown here is derived from an EMBL/GenBank/DDBJ whole genome shotgun (WGS) entry which is preliminary data.</text>
</comment>
<keyword evidence="1" id="KW-0812">Transmembrane</keyword>
<feature type="transmembrane region" description="Helical" evidence="1">
    <location>
        <begin position="20"/>
        <end position="38"/>
    </location>
</feature>
<proteinExistence type="predicted"/>
<keyword evidence="1" id="KW-1133">Transmembrane helix</keyword>
<evidence type="ECO:0000256" key="1">
    <source>
        <dbReference type="SAM" id="Phobius"/>
    </source>
</evidence>
<evidence type="ECO:0000313" key="3">
    <source>
        <dbReference type="Proteomes" id="UP000006250"/>
    </source>
</evidence>
<accession>E1K219</accession>
<dbReference type="RefSeq" id="WP_005996805.1">
    <property type="nucleotide sequence ID" value="NZ_AECZ01000048.1"/>
</dbReference>